<dbReference type="InterPro" id="IPR036866">
    <property type="entry name" value="RibonucZ/Hydroxyglut_hydro"/>
</dbReference>
<dbReference type="CDD" id="cd07715">
    <property type="entry name" value="TaR3-like_MBL-fold"/>
    <property type="match status" value="1"/>
</dbReference>
<accession>A0A2G6KEB8</accession>
<dbReference type="Gene3D" id="3.60.15.10">
    <property type="entry name" value="Ribonuclease Z/Hydroxyacylglutathione hydrolase-like"/>
    <property type="match status" value="1"/>
</dbReference>
<gene>
    <name evidence="2" type="ORF">CSA56_10360</name>
</gene>
<feature type="domain" description="Metallo-beta-lactamase" evidence="1">
    <location>
        <begin position="42"/>
        <end position="233"/>
    </location>
</feature>
<dbReference type="EMBL" id="PDSK01000095">
    <property type="protein sequence ID" value="PIE33720.1"/>
    <property type="molecule type" value="Genomic_DNA"/>
</dbReference>
<comment type="caution">
    <text evidence="2">The sequence shown here is derived from an EMBL/GenBank/DDBJ whole genome shotgun (WGS) entry which is preliminary data.</text>
</comment>
<dbReference type="AlphaFoldDB" id="A0A2G6KEB8"/>
<evidence type="ECO:0000259" key="1">
    <source>
        <dbReference type="Pfam" id="PF12706"/>
    </source>
</evidence>
<dbReference type="Pfam" id="PF12706">
    <property type="entry name" value="Lactamase_B_2"/>
    <property type="match status" value="1"/>
</dbReference>
<reference evidence="2 3" key="1">
    <citation type="submission" date="2017-10" db="EMBL/GenBank/DDBJ databases">
        <title>Novel microbial diversity and functional potential in the marine mammal oral microbiome.</title>
        <authorList>
            <person name="Dudek N.K."/>
            <person name="Sun C.L."/>
            <person name="Burstein D."/>
            <person name="Kantor R.S."/>
            <person name="Aliaga Goltsman D.S."/>
            <person name="Bik E.M."/>
            <person name="Thomas B.C."/>
            <person name="Banfield J.F."/>
            <person name="Relman D.A."/>
        </authorList>
    </citation>
    <scope>NUCLEOTIDE SEQUENCE [LARGE SCALE GENOMIC DNA]</scope>
    <source>
        <strain evidence="2">DOLJORAL78_47_16</strain>
    </source>
</reference>
<dbReference type="Proteomes" id="UP000230821">
    <property type="component" value="Unassembled WGS sequence"/>
</dbReference>
<evidence type="ECO:0000313" key="2">
    <source>
        <dbReference type="EMBL" id="PIE33720.1"/>
    </source>
</evidence>
<name>A0A2G6KEB8_9BACT</name>
<sequence length="269" mass="30879">MNKINIIFWGTRGSISTPKPDQVIFGGHTTCIEIKDGHDSLLFDAGFGIGRYSDFLEKKSGEYHLFFTYFHWDHVQGIGYFIPIFLPQTHLHIYSPWPVDKLKRQLNYYFDYSFGPFESIDVLASHIYYHSLKKPVSINGFTITHYPNTPTGSCYGYCIERNGKKIALITDHETKHGDSYTIWGNDYDVVIHDGQYTDEEYATTYQGFGHSTFSGAITNARNMGAKRIFITHHAPLRSDQALMEIETSLQHSHPDLSITLAREQEIYTI</sequence>
<dbReference type="PANTHER" id="PTHR42663">
    <property type="entry name" value="HYDROLASE C777.06C-RELATED-RELATED"/>
    <property type="match status" value="1"/>
</dbReference>
<evidence type="ECO:0000313" key="3">
    <source>
        <dbReference type="Proteomes" id="UP000230821"/>
    </source>
</evidence>
<organism evidence="2 3">
    <name type="scientific">candidate division KSB3 bacterium</name>
    <dbReference type="NCBI Taxonomy" id="2044937"/>
    <lineage>
        <taxon>Bacteria</taxon>
        <taxon>candidate division KSB3</taxon>
    </lineage>
</organism>
<proteinExistence type="predicted"/>
<dbReference type="SUPFAM" id="SSF56281">
    <property type="entry name" value="Metallo-hydrolase/oxidoreductase"/>
    <property type="match status" value="1"/>
</dbReference>
<dbReference type="PANTHER" id="PTHR42663:SF4">
    <property type="entry name" value="SLL1036 PROTEIN"/>
    <property type="match status" value="1"/>
</dbReference>
<protein>
    <recommendedName>
        <fullName evidence="1">Metallo-beta-lactamase domain-containing protein</fullName>
    </recommendedName>
</protein>
<dbReference type="InterPro" id="IPR001279">
    <property type="entry name" value="Metallo-B-lactamas"/>
</dbReference>